<organism evidence="2 3">
    <name type="scientific">Nonomuraea montanisoli</name>
    <dbReference type="NCBI Taxonomy" id="2741721"/>
    <lineage>
        <taxon>Bacteria</taxon>
        <taxon>Bacillati</taxon>
        <taxon>Actinomycetota</taxon>
        <taxon>Actinomycetes</taxon>
        <taxon>Streptosporangiales</taxon>
        <taxon>Streptosporangiaceae</taxon>
        <taxon>Nonomuraea</taxon>
    </lineage>
</organism>
<accession>A0A7Y6IIJ3</accession>
<dbReference type="RefSeq" id="WP_175595746.1">
    <property type="nucleotide sequence ID" value="NZ_JABWGN010000030.1"/>
</dbReference>
<evidence type="ECO:0000313" key="3">
    <source>
        <dbReference type="Proteomes" id="UP000586042"/>
    </source>
</evidence>
<comment type="caution">
    <text evidence="2">The sequence shown here is derived from an EMBL/GenBank/DDBJ whole genome shotgun (WGS) entry which is preliminary data.</text>
</comment>
<evidence type="ECO:0008006" key="4">
    <source>
        <dbReference type="Google" id="ProtNLM"/>
    </source>
</evidence>
<keyword evidence="3" id="KW-1185">Reference proteome</keyword>
<keyword evidence="1" id="KW-0732">Signal</keyword>
<feature type="chain" id="PRO_5030905540" description="Peptidase M11 gametolysin domain-containing protein" evidence="1">
    <location>
        <begin position="23"/>
        <end position="525"/>
    </location>
</feature>
<evidence type="ECO:0000313" key="2">
    <source>
        <dbReference type="EMBL" id="NUW38305.1"/>
    </source>
</evidence>
<evidence type="ECO:0000256" key="1">
    <source>
        <dbReference type="SAM" id="SignalP"/>
    </source>
</evidence>
<reference evidence="2 3" key="1">
    <citation type="submission" date="2020-06" db="EMBL/GenBank/DDBJ databases">
        <title>Nonomuraea sp. SMC257, a novel actinomycete isolated from soil.</title>
        <authorList>
            <person name="Chanama M."/>
        </authorList>
    </citation>
    <scope>NUCLEOTIDE SEQUENCE [LARGE SCALE GENOMIC DNA]</scope>
    <source>
        <strain evidence="2 3">SMC257</strain>
    </source>
</reference>
<proteinExistence type="predicted"/>
<protein>
    <recommendedName>
        <fullName evidence="4">Peptidase M11 gametolysin domain-containing protein</fullName>
    </recommendedName>
</protein>
<dbReference type="SUPFAM" id="SSF55486">
    <property type="entry name" value="Metalloproteases ('zincins'), catalytic domain"/>
    <property type="match status" value="1"/>
</dbReference>
<gene>
    <name evidence="2" type="ORF">HTZ77_43955</name>
</gene>
<dbReference type="AlphaFoldDB" id="A0A7Y6IIJ3"/>
<feature type="signal peptide" evidence="1">
    <location>
        <begin position="1"/>
        <end position="22"/>
    </location>
</feature>
<dbReference type="EMBL" id="JABWGN010000030">
    <property type="protein sequence ID" value="NUW38305.1"/>
    <property type="molecule type" value="Genomic_DNA"/>
</dbReference>
<name>A0A7Y6IIJ3_9ACTN</name>
<sequence length="525" mass="57695">MRRSITFALAALFAALLLPARAADATPVQGYLAWSILLCKFSDRPVEPQPPSYFEEFFLPAGKGQKAVFDFVDQQSRGRSTTAGSVVKGWYTMPYTWQQSKDANRAEKIEQCVRTVKAAGYTPPADHRIAVMLNAGDLDSGASGTRIVLDSAGWKAGLGVHEFMHAHGLGHSFSNDLNYRNAEWSQPGEYDDPWDIMSAQNHYGPWTGKFSYGAVGFNGPHLDEVGWLPSPRVITAGQDGRTRMTVQLAPLERQDLPGPLLLRVPFDPNDLNHYYTVEFRKKTGVSEAIPRDIALIHEVDKGKTILLRDLGNREPAQSLNANGVTIRIDSVTAESATVTATTYIATKCLAGYVFRDAVPEDKVCVTPATREQAAEDNLRAPSRVDNNGKCIFPYTHRLVVPTDTVCVSSATRVQVILDNRTAADRINPTKHFFGPNTCKVGYVWRGADDSDQVCVTGQTHDQTQADNNAAASRWTNGPYGPQTCISGYVWREAFIGDKVCVTGAVRAQAREDNKTAADRVDPPWD</sequence>
<dbReference type="Proteomes" id="UP000586042">
    <property type="component" value="Unassembled WGS sequence"/>
</dbReference>